<protein>
    <submittedName>
        <fullName evidence="1">Uncharacterized protein</fullName>
    </submittedName>
</protein>
<dbReference type="AlphaFoldDB" id="A0A0E0MJM2"/>
<dbReference type="Gramene" id="OPUNC12G02720.1">
    <property type="protein sequence ID" value="OPUNC12G02720.1"/>
    <property type="gene ID" value="OPUNC12G02720"/>
</dbReference>
<accession>A0A0E0MJM2</accession>
<keyword evidence="2" id="KW-1185">Reference proteome</keyword>
<name>A0A0E0MJM2_ORYPU</name>
<dbReference type="HOGENOM" id="CLU_2162523_0_0_1"/>
<dbReference type="Proteomes" id="UP000026962">
    <property type="component" value="Chromosome 12"/>
</dbReference>
<evidence type="ECO:0000313" key="2">
    <source>
        <dbReference type="Proteomes" id="UP000026962"/>
    </source>
</evidence>
<dbReference type="EnsemblPlants" id="OPUNC12G02720.1">
    <property type="protein sequence ID" value="OPUNC12G02720.1"/>
    <property type="gene ID" value="OPUNC12G02720"/>
</dbReference>
<evidence type="ECO:0000313" key="1">
    <source>
        <dbReference type="EnsemblPlants" id="OPUNC12G02720.1"/>
    </source>
</evidence>
<reference evidence="1" key="2">
    <citation type="submission" date="2018-05" db="EMBL/GenBank/DDBJ databases">
        <title>OpunRS2 (Oryza punctata Reference Sequence Version 2).</title>
        <authorList>
            <person name="Zhang J."/>
            <person name="Kudrna D."/>
            <person name="Lee S."/>
            <person name="Talag J."/>
            <person name="Welchert J."/>
            <person name="Wing R.A."/>
        </authorList>
    </citation>
    <scope>NUCLEOTIDE SEQUENCE [LARGE SCALE GENOMIC DNA]</scope>
</reference>
<reference evidence="1" key="1">
    <citation type="submission" date="2015-04" db="UniProtKB">
        <authorList>
            <consortium name="EnsemblPlants"/>
        </authorList>
    </citation>
    <scope>IDENTIFICATION</scope>
</reference>
<organism evidence="1">
    <name type="scientific">Oryza punctata</name>
    <name type="common">Red rice</name>
    <dbReference type="NCBI Taxonomy" id="4537"/>
    <lineage>
        <taxon>Eukaryota</taxon>
        <taxon>Viridiplantae</taxon>
        <taxon>Streptophyta</taxon>
        <taxon>Embryophyta</taxon>
        <taxon>Tracheophyta</taxon>
        <taxon>Spermatophyta</taxon>
        <taxon>Magnoliopsida</taxon>
        <taxon>Liliopsida</taxon>
        <taxon>Poales</taxon>
        <taxon>Poaceae</taxon>
        <taxon>BOP clade</taxon>
        <taxon>Oryzoideae</taxon>
        <taxon>Oryzeae</taxon>
        <taxon>Oryzinae</taxon>
        <taxon>Oryza</taxon>
    </lineage>
</organism>
<sequence length="111" mass="12143">MPPPHSQSSLLQAAYINTARSTSSLLFSSRPSTTQHSLSYEIGLAIDRYEADWSSFFFAGGCCSCPASPPRPLLLLSLRLSCSPTASSSRGSAPGWRHRQWRRGLRVDGRS</sequence>
<proteinExistence type="predicted"/>